<feature type="non-terminal residue" evidence="8">
    <location>
        <position position="1"/>
    </location>
</feature>
<feature type="compositionally biased region" description="Gly residues" evidence="6">
    <location>
        <begin position="1017"/>
        <end position="1042"/>
    </location>
</feature>
<evidence type="ECO:0000256" key="4">
    <source>
        <dbReference type="ARBA" id="ARBA00062892"/>
    </source>
</evidence>
<comment type="subunit">
    <text evidence="4">Associates with the RNA polymerase II complex.</text>
</comment>
<feature type="compositionally biased region" description="Pro residues" evidence="6">
    <location>
        <begin position="388"/>
        <end position="399"/>
    </location>
</feature>
<dbReference type="FunFam" id="1.25.40.90:FF:000020">
    <property type="entry name" value="regulation of nuclear pre-mRNA domain-containing protein 2 isoform X1"/>
    <property type="match status" value="1"/>
</dbReference>
<feature type="region of interest" description="Disordered" evidence="6">
    <location>
        <begin position="901"/>
        <end position="970"/>
    </location>
</feature>
<name>U5EM79_9DIPT</name>
<protein>
    <recommendedName>
        <fullName evidence="5">Regulation of nuclear pre-mRNA domain-containing protein 2</fullName>
    </recommendedName>
</protein>
<keyword evidence="1" id="KW-0488">Methylation</keyword>
<dbReference type="InterPro" id="IPR008942">
    <property type="entry name" value="ENTH_VHS"/>
</dbReference>
<dbReference type="Gene3D" id="1.25.40.90">
    <property type="match status" value="1"/>
</dbReference>
<feature type="compositionally biased region" description="Low complexity" evidence="6">
    <location>
        <begin position="1043"/>
        <end position="1052"/>
    </location>
</feature>
<dbReference type="GO" id="GO:0000993">
    <property type="term" value="F:RNA polymerase II complex binding"/>
    <property type="evidence" value="ECO:0007669"/>
    <property type="project" value="TreeGrafter"/>
</dbReference>
<accession>U5EM79</accession>
<dbReference type="SMART" id="SM00582">
    <property type="entry name" value="RPR"/>
    <property type="match status" value="1"/>
</dbReference>
<dbReference type="Gene3D" id="6.10.250.2560">
    <property type="match status" value="1"/>
</dbReference>
<dbReference type="GO" id="GO:0031124">
    <property type="term" value="P:mRNA 3'-end processing"/>
    <property type="evidence" value="ECO:0007669"/>
    <property type="project" value="TreeGrafter"/>
</dbReference>
<proteinExistence type="evidence at transcript level"/>
<keyword evidence="8" id="KW-0804">Transcription</keyword>
<reference evidence="8" key="1">
    <citation type="journal article" date="2014" name="Insect Biochem. Mol. Biol.">
        <title>An insight into the sialome of the frog biting fly, Corethrella appendiculata.</title>
        <authorList>
            <person name="Ribeiro J.M.C."/>
            <person name="Chagas A.C."/>
            <person name="Pham V.M."/>
            <person name="Lounibos L.P."/>
            <person name="Calvo E."/>
        </authorList>
    </citation>
    <scope>NUCLEOTIDE SEQUENCE</scope>
    <source>
        <tissue evidence="8">Salivary glands</tissue>
    </source>
</reference>
<keyword evidence="3" id="KW-0007">Acetylation</keyword>
<feature type="region of interest" description="Disordered" evidence="6">
    <location>
        <begin position="382"/>
        <end position="408"/>
    </location>
</feature>
<evidence type="ECO:0000256" key="3">
    <source>
        <dbReference type="ARBA" id="ARBA00022990"/>
    </source>
</evidence>
<dbReference type="Pfam" id="PF04818">
    <property type="entry name" value="CID"/>
    <property type="match status" value="1"/>
</dbReference>
<keyword evidence="8" id="KW-0240">DNA-directed RNA polymerase</keyword>
<dbReference type="SUPFAM" id="SSF48464">
    <property type="entry name" value="ENTH/VHS domain"/>
    <property type="match status" value="1"/>
</dbReference>
<feature type="domain" description="CID" evidence="7">
    <location>
        <begin position="1"/>
        <end position="128"/>
    </location>
</feature>
<evidence type="ECO:0000256" key="1">
    <source>
        <dbReference type="ARBA" id="ARBA00022481"/>
    </source>
</evidence>
<dbReference type="GO" id="GO:0000428">
    <property type="term" value="C:DNA-directed RNA polymerase complex"/>
    <property type="evidence" value="ECO:0007669"/>
    <property type="project" value="UniProtKB-KW"/>
</dbReference>
<feature type="compositionally biased region" description="Low complexity" evidence="6">
    <location>
        <begin position="901"/>
        <end position="939"/>
    </location>
</feature>
<feature type="region of interest" description="Disordered" evidence="6">
    <location>
        <begin position="146"/>
        <end position="169"/>
    </location>
</feature>
<dbReference type="AlphaFoldDB" id="U5EM79"/>
<evidence type="ECO:0000256" key="5">
    <source>
        <dbReference type="ARBA" id="ARBA00067342"/>
    </source>
</evidence>
<dbReference type="PANTHER" id="PTHR12460">
    <property type="entry name" value="CYCLIN-DEPENDENT KINASE INHIBITOR-RELATED PROTEIN"/>
    <property type="match status" value="1"/>
</dbReference>
<dbReference type="PANTHER" id="PTHR12460:SF40">
    <property type="entry name" value="REGULATION OF NUCLEAR PRE-MRNA DOMAIN-CONTAINING PROTEIN 2"/>
    <property type="match status" value="1"/>
</dbReference>
<evidence type="ECO:0000313" key="8">
    <source>
        <dbReference type="EMBL" id="JAB55301.1"/>
    </source>
</evidence>
<organism evidence="8">
    <name type="scientific">Corethrella appendiculata</name>
    <dbReference type="NCBI Taxonomy" id="1370023"/>
    <lineage>
        <taxon>Eukaryota</taxon>
        <taxon>Metazoa</taxon>
        <taxon>Ecdysozoa</taxon>
        <taxon>Arthropoda</taxon>
        <taxon>Hexapoda</taxon>
        <taxon>Insecta</taxon>
        <taxon>Pterygota</taxon>
        <taxon>Neoptera</taxon>
        <taxon>Endopterygota</taxon>
        <taxon>Diptera</taxon>
        <taxon>Nematocera</taxon>
        <taxon>Culicoidea</taxon>
        <taxon>Chaoboridae</taxon>
        <taxon>Corethrella</taxon>
    </lineage>
</organism>
<dbReference type="CDD" id="cd16981">
    <property type="entry name" value="CID_RPRD_like"/>
    <property type="match status" value="1"/>
</dbReference>
<feature type="region of interest" description="Disordered" evidence="6">
    <location>
        <begin position="1012"/>
        <end position="1052"/>
    </location>
</feature>
<feature type="compositionally biased region" description="Polar residues" evidence="6">
    <location>
        <begin position="156"/>
        <end position="169"/>
    </location>
</feature>
<sequence>EFDVNSFEQKLKELKDTQDSIQQLSAWCLQRRSHHKKIVNSWLNVLKQDKVEHRITLFYLANDVIQYSKRKHYEFVDSWGTALQRATTLVRDEKVKNKILRIFKIWEQREIYNDEFLADLNGLLNLTTVSKKPTDSATTATTVSNNTSAVGKTDSKSLNSSQSSGDADDFQVSSLTSAIRECQKNEKETDSNFKIVAKANVVDIDATMKSIKDRKHVEDIEKEIDDNVHNYQRYIKSLKTEIKARNLLITALDQAEKFYQHQRGEVKVVANAYRNFGNRIKNMKKKLDELTTTLPSPIPSPDINAPSPEPDNDFELPDDQNYFNPNNGLMSYMDGNLPFDISDFHRDSPTIQSIEVINSRPPTKEESESVNEFFKSLFPDNNYQPTQPIVPVPVPPPQQQQPQPSLSSTLQDYVNTTNIGMPDYSNTTNYGIPPPANMNNYLIRQNPILNHGVPAPGPGAYNQMPPPRYNEPNLQHSDYGTMPQQNRTNIQPLIPPPMPTINLDRSDEYNSTWDLQMSWDGTHDSSGFDSCLETPVSPPHFERKGLNTDIIEYIDDNPDIGSSQDVDHRQLPNIPLSAIAKEKSRILDVDHRNLISLTGSPGPVIKSCLDDLEDIEDDDEDVDNIMNELDKHDTHKQPAPPPPIPPGIAPLWGGNLDIDFRTTNSNNIVPLVNATTTTAVATTTAPSTTQSTNTINIDLTTTTSTTTAVIASPSSSSSEAVTSISTAVSNDLDLRIQTIQKTIEARLNETAANNNSINLLNTGSTSLLPPPLPPDMPLPPPSLLEMEDFLNMDSKNVDMSKPPPILLSKPPPLPHLLAAAAAASSTPNFIKHPNMRNLNATPRVLMKGQNDNIETIDMDVSDDDLIICEQSASDLLAFDNSASSSLLDCSPASLLLNENNNSFTGNTSGNNNNNNNMNNIMNNSNNNNNNNNKTNNNRPPLLPDPDFPPLLNNLNRKPWSMQQPTNNLPPPPNIWNDTLGTPPSLMAINPMGQFNSPQNRIFPSTPINQNNNFRNNRGGGRGNSPYFRGGGRGGNFRGGRGGNNNSNRGGKW</sequence>
<feature type="region of interest" description="Disordered" evidence="6">
    <location>
        <begin position="291"/>
        <end position="315"/>
    </location>
</feature>
<dbReference type="PROSITE" id="PS51391">
    <property type="entry name" value="CID"/>
    <property type="match status" value="1"/>
</dbReference>
<evidence type="ECO:0000256" key="6">
    <source>
        <dbReference type="SAM" id="MobiDB-lite"/>
    </source>
</evidence>
<evidence type="ECO:0000259" key="7">
    <source>
        <dbReference type="PROSITE" id="PS51391"/>
    </source>
</evidence>
<dbReference type="InterPro" id="IPR006569">
    <property type="entry name" value="CID_dom"/>
</dbReference>
<keyword evidence="2" id="KW-0597">Phosphoprotein</keyword>
<dbReference type="EMBL" id="GANO01004570">
    <property type="protein sequence ID" value="JAB55301.1"/>
    <property type="molecule type" value="mRNA"/>
</dbReference>
<evidence type="ECO:0000256" key="2">
    <source>
        <dbReference type="ARBA" id="ARBA00022553"/>
    </source>
</evidence>